<dbReference type="Pfam" id="PF06477">
    <property type="entry name" value="DUF1091"/>
    <property type="match status" value="1"/>
</dbReference>
<feature type="chain" id="PRO_5045665409" evidence="1">
    <location>
        <begin position="26"/>
        <end position="178"/>
    </location>
</feature>
<gene>
    <name evidence="3" type="primary">LOC125777052</name>
</gene>
<organism evidence="2 3">
    <name type="scientific">Bactrocera dorsalis</name>
    <name type="common">Oriental fruit fly</name>
    <name type="synonym">Dacus dorsalis</name>
    <dbReference type="NCBI Taxonomy" id="27457"/>
    <lineage>
        <taxon>Eukaryota</taxon>
        <taxon>Metazoa</taxon>
        <taxon>Ecdysozoa</taxon>
        <taxon>Arthropoda</taxon>
        <taxon>Hexapoda</taxon>
        <taxon>Insecta</taxon>
        <taxon>Pterygota</taxon>
        <taxon>Neoptera</taxon>
        <taxon>Endopterygota</taxon>
        <taxon>Diptera</taxon>
        <taxon>Brachycera</taxon>
        <taxon>Muscomorpha</taxon>
        <taxon>Tephritoidea</taxon>
        <taxon>Tephritidae</taxon>
        <taxon>Bactrocera</taxon>
        <taxon>Bactrocera</taxon>
    </lineage>
</organism>
<protein>
    <submittedName>
        <fullName evidence="3">Uncharacterized protein LOC125777052 isoform X2</fullName>
    </submittedName>
</protein>
<dbReference type="PANTHER" id="PTHR20898:SF0">
    <property type="entry name" value="DAEDALUS ON 3-RELATED"/>
    <property type="match status" value="1"/>
</dbReference>
<evidence type="ECO:0000313" key="2">
    <source>
        <dbReference type="Proteomes" id="UP001652620"/>
    </source>
</evidence>
<keyword evidence="1" id="KW-0732">Signal</keyword>
<dbReference type="SMART" id="SM00697">
    <property type="entry name" value="DM8"/>
    <property type="match status" value="1"/>
</dbReference>
<dbReference type="Proteomes" id="UP001652620">
    <property type="component" value="Chromosome 3"/>
</dbReference>
<sequence length="178" mass="20989">MSDSLTRCIILIALSIQAFVPNVYAIKYTFTKMECEALDQELLQFEDCGVNADHEAHMRLKVLKPPLDNISVRVVLMKHTSGEYRSFFLNTEYDVCRFLKSQRNPLVQYLFQFLKPYTSLNHKCPFPETSMYLNNFRVNASILRPMKIVLDGNYSFFSTWMTHKVNRMKIDLYFTWEA</sequence>
<name>A0ABM3JCA7_BACDO</name>
<dbReference type="PANTHER" id="PTHR20898">
    <property type="entry name" value="DAEDALUS ON 3-RELATED-RELATED"/>
    <property type="match status" value="1"/>
</dbReference>
<dbReference type="InterPro" id="IPR010512">
    <property type="entry name" value="DUF1091"/>
</dbReference>
<accession>A0ABM3JCA7</accession>
<dbReference type="GeneID" id="125777052"/>
<reference evidence="3" key="1">
    <citation type="submission" date="2025-08" db="UniProtKB">
        <authorList>
            <consortium name="RefSeq"/>
        </authorList>
    </citation>
    <scope>IDENTIFICATION</scope>
    <source>
        <tissue evidence="3">Adult</tissue>
    </source>
</reference>
<evidence type="ECO:0000256" key="1">
    <source>
        <dbReference type="SAM" id="SignalP"/>
    </source>
</evidence>
<dbReference type="RefSeq" id="XP_049306868.1">
    <property type="nucleotide sequence ID" value="XM_049450911.1"/>
</dbReference>
<keyword evidence="2" id="KW-1185">Reference proteome</keyword>
<feature type="signal peptide" evidence="1">
    <location>
        <begin position="1"/>
        <end position="25"/>
    </location>
</feature>
<proteinExistence type="predicted"/>
<evidence type="ECO:0000313" key="3">
    <source>
        <dbReference type="RefSeq" id="XP_049306868.1"/>
    </source>
</evidence>